<dbReference type="Pfam" id="PF04173">
    <property type="entry name" value="DoxD"/>
    <property type="match status" value="1"/>
</dbReference>
<accession>A0A6L9S2K5</accession>
<organism evidence="3 4">
    <name type="scientific">Phytoactinopolyspora halotolerans</name>
    <dbReference type="NCBI Taxonomy" id="1981512"/>
    <lineage>
        <taxon>Bacteria</taxon>
        <taxon>Bacillati</taxon>
        <taxon>Actinomycetota</taxon>
        <taxon>Actinomycetes</taxon>
        <taxon>Jiangellales</taxon>
        <taxon>Jiangellaceae</taxon>
        <taxon>Phytoactinopolyspora</taxon>
    </lineage>
</organism>
<feature type="domain" description="TQO small subunit DoxD" evidence="2">
    <location>
        <begin position="70"/>
        <end position="167"/>
    </location>
</feature>
<comment type="caution">
    <text evidence="3">The sequence shown here is derived from an EMBL/GenBank/DDBJ whole genome shotgun (WGS) entry which is preliminary data.</text>
</comment>
<dbReference type="EMBL" id="JAAGOA010000002">
    <property type="protein sequence ID" value="NED99278.1"/>
    <property type="molecule type" value="Genomic_DNA"/>
</dbReference>
<dbReference type="InterPro" id="IPR007301">
    <property type="entry name" value="DoxD"/>
</dbReference>
<dbReference type="RefSeq" id="WP_163732836.1">
    <property type="nucleotide sequence ID" value="NZ_JAAGOA010000002.1"/>
</dbReference>
<evidence type="ECO:0000259" key="2">
    <source>
        <dbReference type="Pfam" id="PF04173"/>
    </source>
</evidence>
<evidence type="ECO:0000256" key="1">
    <source>
        <dbReference type="SAM" id="Phobius"/>
    </source>
</evidence>
<proteinExistence type="predicted"/>
<feature type="transmembrane region" description="Helical" evidence="1">
    <location>
        <begin position="132"/>
        <end position="152"/>
    </location>
</feature>
<keyword evidence="1" id="KW-0472">Membrane</keyword>
<keyword evidence="1" id="KW-0812">Transmembrane</keyword>
<dbReference type="AlphaFoldDB" id="A0A6L9S2K5"/>
<evidence type="ECO:0000313" key="3">
    <source>
        <dbReference type="EMBL" id="NED99278.1"/>
    </source>
</evidence>
<keyword evidence="1" id="KW-1133">Transmembrane helix</keyword>
<gene>
    <name evidence="3" type="ORF">G1H10_03765</name>
</gene>
<sequence>MTVSRPTDVGTALTASRLNGWLLGACRVGVALLWIDNVSWKQPPDFGEGDPPRTLYRWTLQAVEHEVLAPYAWFVENVVVPNFALFGWLVLIVEASLGAFLLVGLATRAWAVVGMGQSIVISLSTLNAPHEWYWAYLLMFLVHLMLFATAAGRYGGLDGVLRPAWRRSDTALARLLERLS</sequence>
<keyword evidence="4" id="KW-1185">Reference proteome</keyword>
<feature type="transmembrane region" description="Helical" evidence="1">
    <location>
        <begin position="109"/>
        <end position="126"/>
    </location>
</feature>
<evidence type="ECO:0000313" key="4">
    <source>
        <dbReference type="Proteomes" id="UP000475214"/>
    </source>
</evidence>
<name>A0A6L9S2K5_9ACTN</name>
<protein>
    <submittedName>
        <fullName evidence="3">TQO small subunit DoxD</fullName>
    </submittedName>
</protein>
<reference evidence="3 4" key="1">
    <citation type="submission" date="2020-02" db="EMBL/GenBank/DDBJ databases">
        <authorList>
            <person name="Li X.-J."/>
            <person name="Han X.-M."/>
        </authorList>
    </citation>
    <scope>NUCLEOTIDE SEQUENCE [LARGE SCALE GENOMIC DNA]</scope>
    <source>
        <strain evidence="3 4">CCTCC AB 2017055</strain>
    </source>
</reference>
<dbReference type="Proteomes" id="UP000475214">
    <property type="component" value="Unassembled WGS sequence"/>
</dbReference>